<proteinExistence type="predicted"/>
<feature type="coiled-coil region" evidence="1">
    <location>
        <begin position="52"/>
        <end position="79"/>
    </location>
</feature>
<dbReference type="RefSeq" id="WP_153496616.1">
    <property type="nucleotide sequence ID" value="NZ_CBCRWP010000010.1"/>
</dbReference>
<organism evidence="2 3">
    <name type="scientific">Lactococcus hircilactis</name>
    <dbReference type="NCBI Taxonomy" id="1494462"/>
    <lineage>
        <taxon>Bacteria</taxon>
        <taxon>Bacillati</taxon>
        <taxon>Bacillota</taxon>
        <taxon>Bacilli</taxon>
        <taxon>Lactobacillales</taxon>
        <taxon>Streptococcaceae</taxon>
        <taxon>Lactococcus</taxon>
    </lineage>
</organism>
<protein>
    <submittedName>
        <fullName evidence="2">Uncharacterized protein</fullName>
    </submittedName>
</protein>
<evidence type="ECO:0000313" key="3">
    <source>
        <dbReference type="Proteomes" id="UP000439550"/>
    </source>
</evidence>
<name>A0A7X1Z9X9_9LACT</name>
<sequence>MKEMYASEEWKTVVMMVRSARAIGEFKSIEEMKENEILTLNEIKQYLSQEYKRQHERTLKKIQGNAKKTDEEIEKEKTRYQKIIHSLQTWDEKKAFTQRDQKEVLTKLKTIKFGILNRYQLNGGTGVAVENNVRGLLKPLTKEYKTHMNMYTATVGELVILKFIVPSILSVFDRKVEKTKSKWSRQYILPRAKKMNEFNSLQCGPFVGGQRVTTPFLIDFQNQVVQFYFSRRKDNQNQKKLGKEKHVIKMDKFDTYREKLILKELFSIDQFKKTGDKKYWFFKYPTLVRKVNRSGAINFQLQITYRGIPEQIKKIGRGRAGISLTHSTIATWSINKDGVRGVQMLFPAFFEKHSYSFDGKAFLGSFEELKNSKCHFFAEGKSLTFLELQKEFQSIYHGRSNKPKRNGKIREYYKNEKRENFPESAKFKRFRRHESGLVKRIVRLRKQNYHIYINALLENADHIFLGKGKGCFSQFFIKKPANETPKYIEKRRQQEIRNFAVADFENILRNKMNYAGILENLVEVSDTLSIEMGGEEVKKIEFFGIEGEVQLDLFHAFCLAFQYRDEQDNLTFSKEQWNEFIKWNSAYLSSRTVTR</sequence>
<dbReference type="Proteomes" id="UP000439550">
    <property type="component" value="Unassembled WGS sequence"/>
</dbReference>
<dbReference type="AlphaFoldDB" id="A0A7X1Z9X9"/>
<comment type="caution">
    <text evidence="2">The sequence shown here is derived from an EMBL/GenBank/DDBJ whole genome shotgun (WGS) entry which is preliminary data.</text>
</comment>
<gene>
    <name evidence="2" type="ORF">GHI93_08415</name>
</gene>
<evidence type="ECO:0000313" key="2">
    <source>
        <dbReference type="EMBL" id="MQW39949.1"/>
    </source>
</evidence>
<evidence type="ECO:0000256" key="1">
    <source>
        <dbReference type="SAM" id="Coils"/>
    </source>
</evidence>
<keyword evidence="3" id="KW-1185">Reference proteome</keyword>
<dbReference type="EMBL" id="WITJ01000011">
    <property type="protein sequence ID" value="MQW39949.1"/>
    <property type="molecule type" value="Genomic_DNA"/>
</dbReference>
<reference evidence="2 3" key="1">
    <citation type="submission" date="2019-10" db="EMBL/GenBank/DDBJ databases">
        <authorList>
            <person name="Dong K."/>
        </authorList>
    </citation>
    <scope>NUCLEOTIDE SEQUENCE [LARGE SCALE GENOMIC DNA]</scope>
    <source>
        <strain evidence="2 3">DSM 28960</strain>
    </source>
</reference>
<accession>A0A7X1Z9X9</accession>
<keyword evidence="1" id="KW-0175">Coiled coil</keyword>